<accession>A0AAV5U4I3</accession>
<evidence type="ECO:0000313" key="1">
    <source>
        <dbReference type="EMBL" id="GMT01687.1"/>
    </source>
</evidence>
<name>A0AAV5U4I3_9BILA</name>
<comment type="caution">
    <text evidence="1">The sequence shown here is derived from an EMBL/GenBank/DDBJ whole genome shotgun (WGS) entry which is preliminary data.</text>
</comment>
<feature type="non-terminal residue" evidence="1">
    <location>
        <position position="1"/>
    </location>
</feature>
<gene>
    <name evidence="1" type="ORF">PENTCL1PPCAC_23861</name>
</gene>
<reference evidence="1" key="1">
    <citation type="submission" date="2023-10" db="EMBL/GenBank/DDBJ databases">
        <title>Genome assembly of Pristionchus species.</title>
        <authorList>
            <person name="Yoshida K."/>
            <person name="Sommer R.J."/>
        </authorList>
    </citation>
    <scope>NUCLEOTIDE SEQUENCE</scope>
    <source>
        <strain evidence="1">RS0144</strain>
    </source>
</reference>
<proteinExistence type="predicted"/>
<protein>
    <submittedName>
        <fullName evidence="1">Uncharacterized protein</fullName>
    </submittedName>
</protein>
<keyword evidence="2" id="KW-1185">Reference proteome</keyword>
<dbReference type="AlphaFoldDB" id="A0AAV5U4I3"/>
<sequence length="146" mass="16364">PNSTKKAAVKVEPQKEVPLVKKNSGPMAELPKISDWPMIPKFGAMVANILVNAFASFAEGDFYTCNKDCVKDLGQIHQMYDNLLIHDVTRNVIEVAMSDAGQKTLTELHEHMTELHEHRHRHIVCFVVFTLATVKDTTTISTAVFM</sequence>
<evidence type="ECO:0000313" key="2">
    <source>
        <dbReference type="Proteomes" id="UP001432027"/>
    </source>
</evidence>
<organism evidence="1 2">
    <name type="scientific">Pristionchus entomophagus</name>
    <dbReference type="NCBI Taxonomy" id="358040"/>
    <lineage>
        <taxon>Eukaryota</taxon>
        <taxon>Metazoa</taxon>
        <taxon>Ecdysozoa</taxon>
        <taxon>Nematoda</taxon>
        <taxon>Chromadorea</taxon>
        <taxon>Rhabditida</taxon>
        <taxon>Rhabditina</taxon>
        <taxon>Diplogasteromorpha</taxon>
        <taxon>Diplogasteroidea</taxon>
        <taxon>Neodiplogasteridae</taxon>
        <taxon>Pristionchus</taxon>
    </lineage>
</organism>
<dbReference type="Proteomes" id="UP001432027">
    <property type="component" value="Unassembled WGS sequence"/>
</dbReference>
<dbReference type="EMBL" id="BTSX01000005">
    <property type="protein sequence ID" value="GMT01687.1"/>
    <property type="molecule type" value="Genomic_DNA"/>
</dbReference>